<reference evidence="1" key="1">
    <citation type="submission" date="2024-02" db="EMBL/GenBank/DDBJ databases">
        <authorList>
            <consortium name="ELIXIR-Norway"/>
            <consortium name="Elixir Norway"/>
        </authorList>
    </citation>
    <scope>NUCLEOTIDE SEQUENCE</scope>
</reference>
<dbReference type="EMBL" id="OZ020101">
    <property type="protein sequence ID" value="CAK9274464.1"/>
    <property type="molecule type" value="Genomic_DNA"/>
</dbReference>
<evidence type="ECO:0000313" key="1">
    <source>
        <dbReference type="EMBL" id="CAK9274464.1"/>
    </source>
</evidence>
<keyword evidence="2" id="KW-1185">Reference proteome</keyword>
<proteinExistence type="predicted"/>
<gene>
    <name evidence="1" type="ORF">CSSPJE1EN1_LOCUS19942</name>
</gene>
<protein>
    <recommendedName>
        <fullName evidence="3">PH domain-containing protein</fullName>
    </recommendedName>
</protein>
<organism evidence="1 2">
    <name type="scientific">Sphagnum jensenii</name>
    <dbReference type="NCBI Taxonomy" id="128206"/>
    <lineage>
        <taxon>Eukaryota</taxon>
        <taxon>Viridiplantae</taxon>
        <taxon>Streptophyta</taxon>
        <taxon>Embryophyta</taxon>
        <taxon>Bryophyta</taxon>
        <taxon>Sphagnophytina</taxon>
        <taxon>Sphagnopsida</taxon>
        <taxon>Sphagnales</taxon>
        <taxon>Sphagnaceae</taxon>
        <taxon>Sphagnum</taxon>
    </lineage>
</organism>
<name>A0ABP0X5X0_9BRYO</name>
<accession>A0ABP0X5X0</accession>
<sequence>MTPFYSVDVSNQLGIYELEQYSIIRMLSKCFWVAGSLQEEGGSVRDTDPLAADHCSSCVATEMESMFTLDPSTCKMEYSGDPKYDGCRFYIGTPQKKEFYLCATNTPVAARAWVATLT</sequence>
<evidence type="ECO:0008006" key="3">
    <source>
        <dbReference type="Google" id="ProtNLM"/>
    </source>
</evidence>
<dbReference type="Proteomes" id="UP001497444">
    <property type="component" value="Chromosome 6"/>
</dbReference>
<dbReference type="CDD" id="cd00821">
    <property type="entry name" value="PH"/>
    <property type="match status" value="1"/>
</dbReference>
<evidence type="ECO:0000313" key="2">
    <source>
        <dbReference type="Proteomes" id="UP001497444"/>
    </source>
</evidence>